<organism evidence="2 3">
    <name type="scientific">Prunus armeniaca</name>
    <name type="common">Apricot</name>
    <name type="synonym">Armeniaca vulgaris</name>
    <dbReference type="NCBI Taxonomy" id="36596"/>
    <lineage>
        <taxon>Eukaryota</taxon>
        <taxon>Viridiplantae</taxon>
        <taxon>Streptophyta</taxon>
        <taxon>Embryophyta</taxon>
        <taxon>Tracheophyta</taxon>
        <taxon>Spermatophyta</taxon>
        <taxon>Magnoliopsida</taxon>
        <taxon>eudicotyledons</taxon>
        <taxon>Gunneridae</taxon>
        <taxon>Pentapetalae</taxon>
        <taxon>rosids</taxon>
        <taxon>fabids</taxon>
        <taxon>Rosales</taxon>
        <taxon>Rosaceae</taxon>
        <taxon>Amygdaloideae</taxon>
        <taxon>Amygdaleae</taxon>
        <taxon>Prunus</taxon>
    </lineage>
</organism>
<reference evidence="3" key="1">
    <citation type="journal article" date="2020" name="Genome Biol.">
        <title>Gamete binning: chromosome-level and haplotype-resolved genome assembly enabled by high-throughput single-cell sequencing of gamete genomes.</title>
        <authorList>
            <person name="Campoy J.A."/>
            <person name="Sun H."/>
            <person name="Goel M."/>
            <person name="Jiao W.-B."/>
            <person name="Folz-Donahue K."/>
            <person name="Wang N."/>
            <person name="Rubio M."/>
            <person name="Liu C."/>
            <person name="Kukat C."/>
            <person name="Ruiz D."/>
            <person name="Huettel B."/>
            <person name="Schneeberger K."/>
        </authorList>
    </citation>
    <scope>NUCLEOTIDE SEQUENCE [LARGE SCALE GENOMIC DNA]</scope>
    <source>
        <strain evidence="3">cv. Rojo Pasion</strain>
    </source>
</reference>
<sequence length="141" mass="14818">MTSKVVVCDSRSEPYAQSMVLSSLQLFLFLPKNSCKAIGVTLITCITGASVVGKTDTVKTQRKGGLGGKKSLGDLSNSGKPAFNQVSKKQHSKNFAPELLFVGKGDVLKTPMRACEGNQLGDISNSGKLVLSPGSKSSLQI</sequence>
<protein>
    <submittedName>
        <fullName evidence="2">Uncharacterized protein</fullName>
    </submittedName>
</protein>
<dbReference type="PANTHER" id="PTHR35125:SF2">
    <property type="entry name" value="PROTEIN PATRONUS 2-LIKE"/>
    <property type="match status" value="1"/>
</dbReference>
<feature type="region of interest" description="Disordered" evidence="1">
    <location>
        <begin position="57"/>
        <end position="79"/>
    </location>
</feature>
<proteinExistence type="predicted"/>
<accession>A0A6J5XSD6</accession>
<evidence type="ECO:0000256" key="1">
    <source>
        <dbReference type="SAM" id="MobiDB-lite"/>
    </source>
</evidence>
<evidence type="ECO:0000313" key="3">
    <source>
        <dbReference type="Proteomes" id="UP000507245"/>
    </source>
</evidence>
<gene>
    <name evidence="2" type="ORF">ORAREDHAP_LOCUS43189</name>
</gene>
<name>A0A6J5XSD6_PRUAR</name>
<dbReference type="OrthoDB" id="1902316at2759"/>
<dbReference type="AlphaFoldDB" id="A0A6J5XSD6"/>
<dbReference type="PANTHER" id="PTHR35125">
    <property type="entry name" value="NEURON NAVIGATOR 1-LIKE-RELATED"/>
    <property type="match status" value="1"/>
</dbReference>
<dbReference type="EMBL" id="CAEKKB010000007">
    <property type="protein sequence ID" value="CAB4316846.1"/>
    <property type="molecule type" value="Genomic_DNA"/>
</dbReference>
<dbReference type="Proteomes" id="UP000507245">
    <property type="component" value="Unassembled WGS sequence"/>
</dbReference>
<dbReference type="GO" id="GO:0007346">
    <property type="term" value="P:regulation of mitotic cell cycle"/>
    <property type="evidence" value="ECO:0007669"/>
    <property type="project" value="InterPro"/>
</dbReference>
<dbReference type="InterPro" id="IPR039326">
    <property type="entry name" value="Patronus"/>
</dbReference>
<evidence type="ECO:0000313" key="2">
    <source>
        <dbReference type="EMBL" id="CAB4316846.1"/>
    </source>
</evidence>
<keyword evidence="3" id="KW-1185">Reference proteome</keyword>